<sequence>MIKPDDSNINRLLSLPLDPEEEAFMIRYCLQSPHPFCKDFLIMYYVHHGRYIEAVRLNHQLRAQEGPHSGSGGKAGINRNAIIENLKLLLPGVQKEMLDLESKRATAASGPPRFSRENSKDAAGDIQMEYSPVFHDDDSAAGTQESDEVLVGLLEPRSMTSSGWSLVDSEVRESGIGVNPIVLCDITKLLCVSSLLIPVANRAPLSASKDIRHFAGEIDTNDVKLNPQKATLKALLAGQMLRTTPDGSSAPYASAKPLDSSTTNQPALSTPRQSFDTLAQEIVMPTSPFVGPPSTPRDDAID</sequence>
<evidence type="ECO:0000313" key="3">
    <source>
        <dbReference type="Proteomes" id="UP000274822"/>
    </source>
</evidence>
<feature type="non-terminal residue" evidence="2">
    <location>
        <position position="302"/>
    </location>
</feature>
<gene>
    <name evidence="2" type="ORF">BC938DRAFT_482194</name>
</gene>
<comment type="caution">
    <text evidence="2">The sequence shown here is derived from an EMBL/GenBank/DDBJ whole genome shotgun (WGS) entry which is preliminary data.</text>
</comment>
<keyword evidence="3" id="KW-1185">Reference proteome</keyword>
<evidence type="ECO:0000313" key="2">
    <source>
        <dbReference type="EMBL" id="RUS28184.1"/>
    </source>
</evidence>
<accession>A0A433QEL0</accession>
<proteinExistence type="predicted"/>
<reference evidence="2 3" key="1">
    <citation type="journal article" date="2018" name="New Phytol.">
        <title>Phylogenomics of Endogonaceae and evolution of mycorrhizas within Mucoromycota.</title>
        <authorList>
            <person name="Chang Y."/>
            <person name="Desiro A."/>
            <person name="Na H."/>
            <person name="Sandor L."/>
            <person name="Lipzen A."/>
            <person name="Clum A."/>
            <person name="Barry K."/>
            <person name="Grigoriev I.V."/>
            <person name="Martin F.M."/>
            <person name="Stajich J.E."/>
            <person name="Smith M.E."/>
            <person name="Bonito G."/>
            <person name="Spatafora J.W."/>
        </authorList>
    </citation>
    <scope>NUCLEOTIDE SEQUENCE [LARGE SCALE GENOMIC DNA]</scope>
    <source>
        <strain evidence="2 3">AD002</strain>
    </source>
</reference>
<name>A0A433QEL0_9FUNG</name>
<dbReference type="AlphaFoldDB" id="A0A433QEL0"/>
<organism evidence="2 3">
    <name type="scientific">Jimgerdemannia flammicorona</name>
    <dbReference type="NCBI Taxonomy" id="994334"/>
    <lineage>
        <taxon>Eukaryota</taxon>
        <taxon>Fungi</taxon>
        <taxon>Fungi incertae sedis</taxon>
        <taxon>Mucoromycota</taxon>
        <taxon>Mucoromycotina</taxon>
        <taxon>Endogonomycetes</taxon>
        <taxon>Endogonales</taxon>
        <taxon>Endogonaceae</taxon>
        <taxon>Jimgerdemannia</taxon>
    </lineage>
</organism>
<dbReference type="EMBL" id="RBNJ01007024">
    <property type="protein sequence ID" value="RUS28184.1"/>
    <property type="molecule type" value="Genomic_DNA"/>
</dbReference>
<feature type="region of interest" description="Disordered" evidence="1">
    <location>
        <begin position="246"/>
        <end position="302"/>
    </location>
</feature>
<protein>
    <submittedName>
        <fullName evidence="2">Uncharacterized protein</fullName>
    </submittedName>
</protein>
<feature type="compositionally biased region" description="Polar residues" evidence="1">
    <location>
        <begin position="259"/>
        <end position="277"/>
    </location>
</feature>
<dbReference type="Proteomes" id="UP000274822">
    <property type="component" value="Unassembled WGS sequence"/>
</dbReference>
<evidence type="ECO:0000256" key="1">
    <source>
        <dbReference type="SAM" id="MobiDB-lite"/>
    </source>
</evidence>